<keyword evidence="6" id="KW-0812">Transmembrane</keyword>
<name>A0ABD0TBZ5_LOXSC</name>
<dbReference type="PANTHER" id="PTHR11552">
    <property type="entry name" value="GLUCOSE-METHANOL-CHOLINE GMC OXIDOREDUCTASE"/>
    <property type="match status" value="1"/>
</dbReference>
<keyword evidence="4 5" id="KW-0274">FAD</keyword>
<accession>A0ABD0TBZ5</accession>
<keyword evidence="6" id="KW-0472">Membrane</keyword>
<proteinExistence type="inferred from homology"/>
<dbReference type="EMBL" id="JBEDNZ010000006">
    <property type="protein sequence ID" value="KAL0840914.1"/>
    <property type="molecule type" value="Genomic_DNA"/>
</dbReference>
<sequence length="602" mass="66957">MSPVYLFQFFILFLGVNSFTLLIYMIYYGQLFSSICCDTFEKQYDYIIVGSGTAGSVIAHRLATETNYTFIVLEAGGKGIPLFDIPVLGPLLHGSIYDWRFETVPQENACLAMNNKKCRLPQGKIIGGSSKLNNMIHVRGNTSHYVDWFQAKYGKDFIDKQFQFVEDNILHLNEIKYESEFAGAILEAAIELGYNTIDEFNKGFRKSKVSQNNGKRWSTSDKLDISKNVLTNAFVEKVNIKNNIAYSVNVLISDKKYKINARKGVILAAGTYNTPKILQLSGIGPRDVLEPLNIHIIQDLPVGLNLQDHIATGLDLILFDKTLAVNPMNMLNPFHIFEYFVNGRGPLTTPGCEAIGFLSTGGDDTPDLQFMVMPVGISADRGTHLKTSLGINQTVWDNYFAQSFDKHAATILPIVLHPKSKGKVYINRTGPKTPPCINPNYLSNLDDVKTLIDGIKLVIKFANTSPMKALGAHVNSIHFPGCEEYLIFSDEYWECYVRHLTLTSYHPVGTCSMGHSASDSVVDTSFRVFGVERLFVADASVLPTLPSGNINAAIAMMASLFFETTIKSTGVGLTSSISLVCKKTDFLNDYVQRICLNEKVRR</sequence>
<evidence type="ECO:0000256" key="1">
    <source>
        <dbReference type="ARBA" id="ARBA00001974"/>
    </source>
</evidence>
<dbReference type="InterPro" id="IPR007867">
    <property type="entry name" value="GMC_OxRtase_C"/>
</dbReference>
<dbReference type="Proteomes" id="UP001549921">
    <property type="component" value="Unassembled WGS sequence"/>
</dbReference>
<dbReference type="PROSITE" id="PS00624">
    <property type="entry name" value="GMC_OXRED_2"/>
    <property type="match status" value="1"/>
</dbReference>
<evidence type="ECO:0000256" key="6">
    <source>
        <dbReference type="SAM" id="Phobius"/>
    </source>
</evidence>
<evidence type="ECO:0000256" key="5">
    <source>
        <dbReference type="PIRSR" id="PIRSR000137-2"/>
    </source>
</evidence>
<dbReference type="Pfam" id="PF00732">
    <property type="entry name" value="GMC_oxred_N"/>
    <property type="match status" value="1"/>
</dbReference>
<evidence type="ECO:0000313" key="8">
    <source>
        <dbReference type="EMBL" id="KAL0840914.1"/>
    </source>
</evidence>
<dbReference type="InterPro" id="IPR036188">
    <property type="entry name" value="FAD/NAD-bd_sf"/>
</dbReference>
<evidence type="ECO:0000259" key="7">
    <source>
        <dbReference type="PROSITE" id="PS00624"/>
    </source>
</evidence>
<dbReference type="Pfam" id="PF05199">
    <property type="entry name" value="GMC_oxred_C"/>
    <property type="match status" value="1"/>
</dbReference>
<feature type="transmembrane region" description="Helical" evidence="6">
    <location>
        <begin position="7"/>
        <end position="27"/>
    </location>
</feature>
<comment type="similarity">
    <text evidence="2">Belongs to the GMC oxidoreductase family.</text>
</comment>
<dbReference type="InterPro" id="IPR012132">
    <property type="entry name" value="GMC_OxRdtase"/>
</dbReference>
<dbReference type="Gene3D" id="3.30.560.10">
    <property type="entry name" value="Glucose Oxidase, domain 3"/>
    <property type="match status" value="1"/>
</dbReference>
<organism evidence="8 9">
    <name type="scientific">Loxostege sticticalis</name>
    <name type="common">Beet webworm moth</name>
    <dbReference type="NCBI Taxonomy" id="481309"/>
    <lineage>
        <taxon>Eukaryota</taxon>
        <taxon>Metazoa</taxon>
        <taxon>Ecdysozoa</taxon>
        <taxon>Arthropoda</taxon>
        <taxon>Hexapoda</taxon>
        <taxon>Insecta</taxon>
        <taxon>Pterygota</taxon>
        <taxon>Neoptera</taxon>
        <taxon>Endopterygota</taxon>
        <taxon>Lepidoptera</taxon>
        <taxon>Glossata</taxon>
        <taxon>Ditrysia</taxon>
        <taxon>Pyraloidea</taxon>
        <taxon>Crambidae</taxon>
        <taxon>Pyraustinae</taxon>
        <taxon>Loxostege</taxon>
    </lineage>
</organism>
<evidence type="ECO:0000313" key="9">
    <source>
        <dbReference type="Proteomes" id="UP001549921"/>
    </source>
</evidence>
<comment type="cofactor">
    <cofactor evidence="1 5">
        <name>FAD</name>
        <dbReference type="ChEBI" id="CHEBI:57692"/>
    </cofactor>
</comment>
<gene>
    <name evidence="8" type="ORF">ABMA28_014713</name>
</gene>
<dbReference type="PIRSF" id="PIRSF000137">
    <property type="entry name" value="Alcohol_oxidase"/>
    <property type="match status" value="1"/>
</dbReference>
<dbReference type="InterPro" id="IPR000172">
    <property type="entry name" value="GMC_OxRdtase_N"/>
</dbReference>
<evidence type="ECO:0000256" key="4">
    <source>
        <dbReference type="ARBA" id="ARBA00022827"/>
    </source>
</evidence>
<dbReference type="AlphaFoldDB" id="A0ABD0TBZ5"/>
<keyword evidence="3" id="KW-0285">Flavoprotein</keyword>
<dbReference type="SUPFAM" id="SSF51905">
    <property type="entry name" value="FAD/NAD(P)-binding domain"/>
    <property type="match status" value="1"/>
</dbReference>
<comment type="caution">
    <text evidence="8">The sequence shown here is derived from an EMBL/GenBank/DDBJ whole genome shotgun (WGS) entry which is preliminary data.</text>
</comment>
<dbReference type="Gene3D" id="3.50.50.60">
    <property type="entry name" value="FAD/NAD(P)-binding domain"/>
    <property type="match status" value="1"/>
</dbReference>
<feature type="domain" description="Glucose-methanol-choline oxidoreductase N-terminal" evidence="7">
    <location>
        <begin position="270"/>
        <end position="284"/>
    </location>
</feature>
<feature type="binding site" evidence="5">
    <location>
        <position position="235"/>
    </location>
    <ligand>
        <name>FAD</name>
        <dbReference type="ChEBI" id="CHEBI:57692"/>
    </ligand>
</feature>
<reference evidence="8 9" key="1">
    <citation type="submission" date="2024-06" db="EMBL/GenBank/DDBJ databases">
        <title>A chromosome-level genome assembly of beet webworm, Loxostege sticticalis.</title>
        <authorList>
            <person name="Zhang Y."/>
        </authorList>
    </citation>
    <scope>NUCLEOTIDE SEQUENCE [LARGE SCALE GENOMIC DNA]</scope>
    <source>
        <strain evidence="8">AQ028</strain>
        <tissue evidence="8">Male pupae</tissue>
    </source>
</reference>
<dbReference type="SUPFAM" id="SSF54373">
    <property type="entry name" value="FAD-linked reductases, C-terminal domain"/>
    <property type="match status" value="1"/>
</dbReference>
<protein>
    <recommendedName>
        <fullName evidence="7">Glucose-methanol-choline oxidoreductase N-terminal domain-containing protein</fullName>
    </recommendedName>
</protein>
<evidence type="ECO:0000256" key="3">
    <source>
        <dbReference type="ARBA" id="ARBA00022630"/>
    </source>
</evidence>
<evidence type="ECO:0000256" key="2">
    <source>
        <dbReference type="ARBA" id="ARBA00010790"/>
    </source>
</evidence>
<dbReference type="PANTHER" id="PTHR11552:SF147">
    <property type="entry name" value="CHOLINE DEHYDROGENASE, MITOCHONDRIAL"/>
    <property type="match status" value="1"/>
</dbReference>
<keyword evidence="6" id="KW-1133">Transmembrane helix</keyword>